<evidence type="ECO:0000256" key="2">
    <source>
        <dbReference type="ARBA" id="ARBA00004173"/>
    </source>
</evidence>
<organism evidence="10 11">
    <name type="scientific">Bursaphelenchus okinawaensis</name>
    <dbReference type="NCBI Taxonomy" id="465554"/>
    <lineage>
        <taxon>Eukaryota</taxon>
        <taxon>Metazoa</taxon>
        <taxon>Ecdysozoa</taxon>
        <taxon>Nematoda</taxon>
        <taxon>Chromadorea</taxon>
        <taxon>Rhabditida</taxon>
        <taxon>Tylenchina</taxon>
        <taxon>Tylenchomorpha</taxon>
        <taxon>Aphelenchoidea</taxon>
        <taxon>Aphelenchoididae</taxon>
        <taxon>Bursaphelenchus</taxon>
    </lineage>
</organism>
<evidence type="ECO:0000256" key="4">
    <source>
        <dbReference type="ARBA" id="ARBA00022946"/>
    </source>
</evidence>
<keyword evidence="5" id="KW-0560">Oxidoreductase</keyword>
<evidence type="ECO:0000256" key="8">
    <source>
        <dbReference type="SAM" id="Coils"/>
    </source>
</evidence>
<keyword evidence="8" id="KW-0175">Coiled coil</keyword>
<comment type="subcellular location">
    <subcellularLocation>
        <location evidence="2">Mitochondrion</location>
    </subcellularLocation>
</comment>
<evidence type="ECO:0000256" key="7">
    <source>
        <dbReference type="ARBA" id="ARBA00023128"/>
    </source>
</evidence>
<dbReference type="NCBIfam" id="TIGR00239">
    <property type="entry name" value="2oxo_dh_E1"/>
    <property type="match status" value="1"/>
</dbReference>
<comment type="cofactor">
    <cofactor evidence="1">
        <name>thiamine diphosphate</name>
        <dbReference type="ChEBI" id="CHEBI:58937"/>
    </cofactor>
</comment>
<dbReference type="GO" id="GO:0005739">
    <property type="term" value="C:mitochondrion"/>
    <property type="evidence" value="ECO:0007669"/>
    <property type="project" value="UniProtKB-SubCell"/>
</dbReference>
<dbReference type="InterPro" id="IPR042179">
    <property type="entry name" value="KGD_C_sf"/>
</dbReference>
<evidence type="ECO:0000313" key="11">
    <source>
        <dbReference type="Proteomes" id="UP000614601"/>
    </source>
</evidence>
<dbReference type="SMART" id="SM00861">
    <property type="entry name" value="Transket_pyr"/>
    <property type="match status" value="1"/>
</dbReference>
<dbReference type="InterPro" id="IPR005475">
    <property type="entry name" value="Transketolase-like_Pyr-bd"/>
</dbReference>
<evidence type="ECO:0000256" key="3">
    <source>
        <dbReference type="ARBA" id="ARBA00006936"/>
    </source>
</evidence>
<dbReference type="InterPro" id="IPR001017">
    <property type="entry name" value="DH_E1"/>
</dbReference>
<dbReference type="Proteomes" id="UP000614601">
    <property type="component" value="Unassembled WGS sequence"/>
</dbReference>
<dbReference type="PIRSF" id="PIRSF000157">
    <property type="entry name" value="Oxoglu_dh_E1"/>
    <property type="match status" value="1"/>
</dbReference>
<dbReference type="NCBIfam" id="NF006914">
    <property type="entry name" value="PRK09404.1"/>
    <property type="match status" value="1"/>
</dbReference>
<dbReference type="EMBL" id="CAJFDH010000005">
    <property type="protein sequence ID" value="CAD5223930.1"/>
    <property type="molecule type" value="Genomic_DNA"/>
</dbReference>
<keyword evidence="6" id="KW-0786">Thiamine pyrophosphate</keyword>
<comment type="similarity">
    <text evidence="3">Belongs to the alpha-ketoglutarate dehydrogenase family.</text>
</comment>
<dbReference type="Pfam" id="PF02779">
    <property type="entry name" value="Transket_pyr"/>
    <property type="match status" value="1"/>
</dbReference>
<sequence length="905" mass="101956">MHRIQRFPLIKWSGSRRSYHFKQSLFGFSAKSPAEKQNLIEIEKSVEKVEDVSELYQKYGFRAANLDPLGLWDNSENKKLLRDLSQNLSSQDVTHGEFIGKTNEFIDYLEKTYCSSLAIEFKHLNSLTEQKWLAEEFERLKRKELEAEEKKDVADKLLKALAYEKFLETKIPTLKRYSGEGAEAGVAFHAKLLQDGPKHNLKEFIWGGAHRGRFALHTILFGLEPDVVLRKIRGMPEFPDDVDGSGDVLSHLNCHYDVKTPDGTIHVSTVPNPSHLEVAGPVAVGKSRGRSLAMHTGDYGEGVVGDEVLCVHYHGDGAFTGQGIVWETLSMAQVPHYRIGGSIHVVANNQLAFTAEKDIGRSSLHCTDYAKALDCPVIHINASSPEDAVRAAELALNYRQKFRKDIFVNLHCFRRHGHNEIDNPRFTNPRLYAKVDATEDIPDVYTRSLVDQGVVEEGFGEKIKEEYQNWLNESLARVDGGKTEPKADHLKGYWSGYQQAPKAVTVYPTGLDTDLLRYIGKKSVTIPDEFNVHPHILKTHVNARIQRLEKGENIDWATAEAFAFGSLLLQGFDVRISGQDVGRATFSHRHGVLVDQKSDEVYVPLNNISPDQKHFYEAANSPLSEEAVLAFEYGFSIDNSKRLVIWEAQFGDFYNTAQVQIDTLIASGESKWLRQSGLVMMLPHGLDGAGPDHSSAHMERFLQLTDSREDQKPADGDNVNMHVVNPTTSAQYFHLLRRQCLTPFRKPLIIISPKVLLRHPQAASPLSEFGEGTHFHPVLDDVASKPDKVKKVVFVSGKHAVLLMAERSKRNLEDTAIVRLERLCPFPVGEIRETLQNYKSATKFVWSQEEPRNAGAWAFVNPRFQNGLGIELKYAGRPEIAWMATSIGQHHQKEAEKVLTDTFQI</sequence>
<evidence type="ECO:0000256" key="5">
    <source>
        <dbReference type="ARBA" id="ARBA00023002"/>
    </source>
</evidence>
<dbReference type="SUPFAM" id="SSF52518">
    <property type="entry name" value="Thiamin diphosphate-binding fold (THDP-binding)"/>
    <property type="match status" value="2"/>
</dbReference>
<dbReference type="Gene3D" id="3.40.50.11610">
    <property type="entry name" value="Multifunctional 2-oxoglutarate metabolism enzyme, C-terminal domain"/>
    <property type="match status" value="1"/>
</dbReference>
<evidence type="ECO:0000256" key="1">
    <source>
        <dbReference type="ARBA" id="ARBA00001964"/>
    </source>
</evidence>
<keyword evidence="4" id="KW-0809">Transit peptide</keyword>
<dbReference type="EMBL" id="CAJFCW020000005">
    <property type="protein sequence ID" value="CAG9119155.1"/>
    <property type="molecule type" value="Genomic_DNA"/>
</dbReference>
<dbReference type="AlphaFoldDB" id="A0A811L6S8"/>
<keyword evidence="7" id="KW-0496">Mitochondrion</keyword>
<dbReference type="Gene3D" id="3.40.50.970">
    <property type="match status" value="1"/>
</dbReference>
<dbReference type="Gene3D" id="3.40.50.12470">
    <property type="match status" value="1"/>
</dbReference>
<dbReference type="InterPro" id="IPR029061">
    <property type="entry name" value="THDP-binding"/>
</dbReference>
<dbReference type="OrthoDB" id="413077at2759"/>
<dbReference type="PANTHER" id="PTHR23152:SF4">
    <property type="entry name" value="2-OXOADIPATE DEHYDROGENASE COMPLEX COMPONENT E1"/>
    <property type="match status" value="1"/>
</dbReference>
<dbReference type="GO" id="GO:0030976">
    <property type="term" value="F:thiamine pyrophosphate binding"/>
    <property type="evidence" value="ECO:0007669"/>
    <property type="project" value="InterPro"/>
</dbReference>
<proteinExistence type="inferred from homology"/>
<gene>
    <name evidence="10" type="ORF">BOKJ2_LOCUS10700</name>
</gene>
<name>A0A811L6S8_9BILA</name>
<dbReference type="InterPro" id="IPR011603">
    <property type="entry name" value="2oxoglutarate_DH_E1"/>
</dbReference>
<feature type="domain" description="Transketolase-like pyrimidine-binding" evidence="9">
    <location>
        <begin position="554"/>
        <end position="759"/>
    </location>
</feature>
<comment type="caution">
    <text evidence="10">The sequence shown here is derived from an EMBL/GenBank/DDBJ whole genome shotgun (WGS) entry which is preliminary data.</text>
</comment>
<dbReference type="PANTHER" id="PTHR23152">
    <property type="entry name" value="2-OXOGLUTARATE DEHYDROGENASE"/>
    <property type="match status" value="1"/>
</dbReference>
<dbReference type="Gene3D" id="1.10.287.1150">
    <property type="entry name" value="TPP helical domain"/>
    <property type="match status" value="1"/>
</dbReference>
<evidence type="ECO:0000313" key="10">
    <source>
        <dbReference type="EMBL" id="CAD5223930.1"/>
    </source>
</evidence>
<reference evidence="10" key="1">
    <citation type="submission" date="2020-09" db="EMBL/GenBank/DDBJ databases">
        <authorList>
            <person name="Kikuchi T."/>
        </authorList>
    </citation>
    <scope>NUCLEOTIDE SEQUENCE</scope>
    <source>
        <strain evidence="10">SH1</strain>
    </source>
</reference>
<protein>
    <recommendedName>
        <fullName evidence="9">Transketolase-like pyrimidine-binding domain-containing protein</fullName>
    </recommendedName>
</protein>
<dbReference type="Pfam" id="PF16870">
    <property type="entry name" value="OxoGdeHyase_C"/>
    <property type="match status" value="1"/>
</dbReference>
<dbReference type="Pfam" id="PF00676">
    <property type="entry name" value="E1_dh"/>
    <property type="match status" value="1"/>
</dbReference>
<feature type="coiled-coil region" evidence="8">
    <location>
        <begin position="133"/>
        <end position="160"/>
    </location>
</feature>
<evidence type="ECO:0000259" key="9">
    <source>
        <dbReference type="SMART" id="SM00861"/>
    </source>
</evidence>
<dbReference type="InterPro" id="IPR031717">
    <property type="entry name" value="ODO-1/KGD_C"/>
</dbReference>
<dbReference type="Proteomes" id="UP000783686">
    <property type="component" value="Unassembled WGS sequence"/>
</dbReference>
<evidence type="ECO:0000256" key="6">
    <source>
        <dbReference type="ARBA" id="ARBA00023052"/>
    </source>
</evidence>
<dbReference type="GO" id="GO:0016624">
    <property type="term" value="F:oxidoreductase activity, acting on the aldehyde or oxo group of donors, disulfide as acceptor"/>
    <property type="evidence" value="ECO:0007669"/>
    <property type="project" value="InterPro"/>
</dbReference>
<accession>A0A811L6S8</accession>
<keyword evidence="11" id="KW-1185">Reference proteome</keyword>